<organism evidence="1 2">
    <name type="scientific">Entomophthora muscae</name>
    <dbReference type="NCBI Taxonomy" id="34485"/>
    <lineage>
        <taxon>Eukaryota</taxon>
        <taxon>Fungi</taxon>
        <taxon>Fungi incertae sedis</taxon>
        <taxon>Zoopagomycota</taxon>
        <taxon>Entomophthoromycotina</taxon>
        <taxon>Entomophthoromycetes</taxon>
        <taxon>Entomophthorales</taxon>
        <taxon>Entomophthoraceae</taxon>
        <taxon>Entomophthora</taxon>
    </lineage>
</organism>
<proteinExistence type="predicted"/>
<gene>
    <name evidence="1" type="ORF">DSO57_1029230</name>
</gene>
<dbReference type="EMBL" id="QTSX02000191">
    <property type="protein sequence ID" value="KAJ9087825.1"/>
    <property type="molecule type" value="Genomic_DNA"/>
</dbReference>
<protein>
    <submittedName>
        <fullName evidence="1">Uncharacterized protein</fullName>
    </submittedName>
</protein>
<evidence type="ECO:0000313" key="2">
    <source>
        <dbReference type="Proteomes" id="UP001165960"/>
    </source>
</evidence>
<keyword evidence="2" id="KW-1185">Reference proteome</keyword>
<evidence type="ECO:0000313" key="1">
    <source>
        <dbReference type="EMBL" id="KAJ9087825.1"/>
    </source>
</evidence>
<reference evidence="1" key="1">
    <citation type="submission" date="2022-04" db="EMBL/GenBank/DDBJ databases">
        <title>Genome of the entomopathogenic fungus Entomophthora muscae.</title>
        <authorList>
            <person name="Elya C."/>
            <person name="Lovett B.R."/>
            <person name="Lee E."/>
            <person name="Macias A.M."/>
            <person name="Hajek A.E."/>
            <person name="De Bivort B.L."/>
            <person name="Kasson M.T."/>
            <person name="De Fine Licht H.H."/>
            <person name="Stajich J.E."/>
        </authorList>
    </citation>
    <scope>NUCLEOTIDE SEQUENCE</scope>
    <source>
        <strain evidence="1">Berkeley</strain>
    </source>
</reference>
<name>A0ACC2UM73_9FUNG</name>
<accession>A0ACC2UM73</accession>
<sequence length="85" mass="9605">MDLTKRPLLAVSKRKVDNCPILQYPKRDREYQMETDASDASIRGVLRIKNTNVNFLPVAYKLHKIKDSKCLWGSCPSVPKACPGS</sequence>
<comment type="caution">
    <text evidence="1">The sequence shown here is derived from an EMBL/GenBank/DDBJ whole genome shotgun (WGS) entry which is preliminary data.</text>
</comment>
<dbReference type="Proteomes" id="UP001165960">
    <property type="component" value="Unassembled WGS sequence"/>
</dbReference>